<dbReference type="AlphaFoldDB" id="A0AA40FNR8"/>
<keyword evidence="3" id="KW-1185">Reference proteome</keyword>
<proteinExistence type="predicted"/>
<protein>
    <submittedName>
        <fullName evidence="2">Uncharacterized protein</fullName>
    </submittedName>
</protein>
<comment type="caution">
    <text evidence="2">The sequence shown here is derived from an EMBL/GenBank/DDBJ whole genome shotgun (WGS) entry which is preliminary data.</text>
</comment>
<feature type="chain" id="PRO_5041296780" evidence="1">
    <location>
        <begin position="21"/>
        <end position="210"/>
    </location>
</feature>
<keyword evidence="1" id="KW-0732">Signal</keyword>
<sequence length="210" mass="23067">MKAVFILFVSICIPPWCVSTASINEEPALNNHLDTTVTLNRIARQIDPFRIVDQLVSDVIQLPGRAVEQILHIIQSIFASIRSAVQSLLDSIQSLINNLALEINGTSSNTGGRRRRSDAASPLPDLLLNPLNNVRKMLSQLESTTTGEVDTIVNTAVQTALDFLSKQVIPLLHHILETLQNSNTLPSSVQSLIQSLEAVYFLLRMAGYVS</sequence>
<evidence type="ECO:0000313" key="3">
    <source>
        <dbReference type="Proteomes" id="UP001177670"/>
    </source>
</evidence>
<accession>A0AA40FNR8</accession>
<name>A0AA40FNR8_9HYME</name>
<organism evidence="2 3">
    <name type="scientific">Melipona bicolor</name>
    <dbReference type="NCBI Taxonomy" id="60889"/>
    <lineage>
        <taxon>Eukaryota</taxon>
        <taxon>Metazoa</taxon>
        <taxon>Ecdysozoa</taxon>
        <taxon>Arthropoda</taxon>
        <taxon>Hexapoda</taxon>
        <taxon>Insecta</taxon>
        <taxon>Pterygota</taxon>
        <taxon>Neoptera</taxon>
        <taxon>Endopterygota</taxon>
        <taxon>Hymenoptera</taxon>
        <taxon>Apocrita</taxon>
        <taxon>Aculeata</taxon>
        <taxon>Apoidea</taxon>
        <taxon>Anthophila</taxon>
        <taxon>Apidae</taxon>
        <taxon>Melipona</taxon>
    </lineage>
</organism>
<reference evidence="2" key="1">
    <citation type="submission" date="2021-10" db="EMBL/GenBank/DDBJ databases">
        <title>Melipona bicolor Genome sequencing and assembly.</title>
        <authorList>
            <person name="Araujo N.S."/>
            <person name="Arias M.C."/>
        </authorList>
    </citation>
    <scope>NUCLEOTIDE SEQUENCE</scope>
    <source>
        <strain evidence="2">USP_2M_L1-L4_2017</strain>
        <tissue evidence="2">Whole body</tissue>
    </source>
</reference>
<feature type="signal peptide" evidence="1">
    <location>
        <begin position="1"/>
        <end position="20"/>
    </location>
</feature>
<dbReference type="Proteomes" id="UP001177670">
    <property type="component" value="Unassembled WGS sequence"/>
</dbReference>
<evidence type="ECO:0000256" key="1">
    <source>
        <dbReference type="SAM" id="SignalP"/>
    </source>
</evidence>
<dbReference type="EMBL" id="JAHYIQ010000022">
    <property type="protein sequence ID" value="KAK1122577.1"/>
    <property type="molecule type" value="Genomic_DNA"/>
</dbReference>
<gene>
    <name evidence="2" type="ORF">K0M31_009022</name>
</gene>
<evidence type="ECO:0000313" key="2">
    <source>
        <dbReference type="EMBL" id="KAK1122577.1"/>
    </source>
</evidence>